<keyword evidence="3" id="KW-1185">Reference proteome</keyword>
<dbReference type="AlphaFoldDB" id="A0AAJ0B3D5"/>
<proteinExistence type="predicted"/>
<organism evidence="2 3">
    <name type="scientific">Echria macrotheca</name>
    <dbReference type="NCBI Taxonomy" id="438768"/>
    <lineage>
        <taxon>Eukaryota</taxon>
        <taxon>Fungi</taxon>
        <taxon>Dikarya</taxon>
        <taxon>Ascomycota</taxon>
        <taxon>Pezizomycotina</taxon>
        <taxon>Sordariomycetes</taxon>
        <taxon>Sordariomycetidae</taxon>
        <taxon>Sordariales</taxon>
        <taxon>Schizotheciaceae</taxon>
        <taxon>Echria</taxon>
    </lineage>
</organism>
<evidence type="ECO:0000256" key="1">
    <source>
        <dbReference type="SAM" id="MobiDB-lite"/>
    </source>
</evidence>
<dbReference type="Proteomes" id="UP001239445">
    <property type="component" value="Unassembled WGS sequence"/>
</dbReference>
<protein>
    <submittedName>
        <fullName evidence="2">Uncharacterized protein</fullName>
    </submittedName>
</protein>
<dbReference type="EMBL" id="MU839844">
    <property type="protein sequence ID" value="KAK1750954.1"/>
    <property type="molecule type" value="Genomic_DNA"/>
</dbReference>
<comment type="caution">
    <text evidence="2">The sequence shown here is derived from an EMBL/GenBank/DDBJ whole genome shotgun (WGS) entry which is preliminary data.</text>
</comment>
<feature type="region of interest" description="Disordered" evidence="1">
    <location>
        <begin position="74"/>
        <end position="109"/>
    </location>
</feature>
<reference evidence="2" key="1">
    <citation type="submission" date="2023-06" db="EMBL/GenBank/DDBJ databases">
        <title>Genome-scale phylogeny and comparative genomics of the fungal order Sordariales.</title>
        <authorList>
            <consortium name="Lawrence Berkeley National Laboratory"/>
            <person name="Hensen N."/>
            <person name="Bonometti L."/>
            <person name="Westerberg I."/>
            <person name="Brannstrom I.O."/>
            <person name="Guillou S."/>
            <person name="Cros-Aarteil S."/>
            <person name="Calhoun S."/>
            <person name="Haridas S."/>
            <person name="Kuo A."/>
            <person name="Mondo S."/>
            <person name="Pangilinan J."/>
            <person name="Riley R."/>
            <person name="Labutti K."/>
            <person name="Andreopoulos B."/>
            <person name="Lipzen A."/>
            <person name="Chen C."/>
            <person name="Yanf M."/>
            <person name="Daum C."/>
            <person name="Ng V."/>
            <person name="Clum A."/>
            <person name="Steindorff A."/>
            <person name="Ohm R."/>
            <person name="Martin F."/>
            <person name="Silar P."/>
            <person name="Natvig D."/>
            <person name="Lalanne C."/>
            <person name="Gautier V."/>
            <person name="Ament-Velasquez S.L."/>
            <person name="Kruys A."/>
            <person name="Hutchinson M.I."/>
            <person name="Powell A.J."/>
            <person name="Barry K."/>
            <person name="Miller A.N."/>
            <person name="Grigoriev I.V."/>
            <person name="Debuchy R."/>
            <person name="Gladieux P."/>
            <person name="Thoren M.H."/>
            <person name="Johannesson H."/>
        </authorList>
    </citation>
    <scope>NUCLEOTIDE SEQUENCE</scope>
    <source>
        <strain evidence="2">PSN4</strain>
    </source>
</reference>
<evidence type="ECO:0000313" key="3">
    <source>
        <dbReference type="Proteomes" id="UP001239445"/>
    </source>
</evidence>
<sequence length="282" mass="32146">MEGNSQLVRRNGGGNRNTGIINNVLAALPNMGIQFSSTGPTDSIQISVTGTTASISIADNMHFHFQTTHSFEQDPTYYGSYPSSGNNTYRDRRSFRPPSARRQLPEPLNPGCANCRSADHEVKDCLDPKEHGFICGCPICNESHQYEQCPLRTKDKEDDYRVLVLERQNMPPLLNSNLDWFLLWVEKGRQRLPALPWSIQFSKLVHQREIRGFNPQEFDCADMTIADRVRLLPRDPSVADQQNVILHRQTWRRSDLPVSYNSSRPDMKTESNIVTVKVEEVD</sequence>
<gene>
    <name evidence="2" type="ORF">QBC47DRAFT_435571</name>
</gene>
<evidence type="ECO:0000313" key="2">
    <source>
        <dbReference type="EMBL" id="KAK1750954.1"/>
    </source>
</evidence>
<name>A0AAJ0B3D5_9PEZI</name>
<accession>A0AAJ0B3D5</accession>